<evidence type="ECO:0000313" key="8">
    <source>
        <dbReference type="Proteomes" id="UP000293296"/>
    </source>
</evidence>
<dbReference type="AlphaFoldDB" id="A0A4V0YQI0"/>
<dbReference type="OrthoDB" id="5444068at2"/>
<dbReference type="RefSeq" id="WP_129349581.1">
    <property type="nucleotide sequence ID" value="NZ_CP026538.1"/>
</dbReference>
<comment type="subcellular location">
    <subcellularLocation>
        <location evidence="1">Cell membrane</location>
    </subcellularLocation>
</comment>
<dbReference type="Pfam" id="PF00535">
    <property type="entry name" value="Glycos_transf_2"/>
    <property type="match status" value="1"/>
</dbReference>
<dbReference type="InterPro" id="IPR001173">
    <property type="entry name" value="Glyco_trans_2-like"/>
</dbReference>
<dbReference type="PANTHER" id="PTHR43646:SF2">
    <property type="entry name" value="GLYCOSYLTRANSFERASE 2-LIKE DOMAIN-CONTAINING PROTEIN"/>
    <property type="match status" value="1"/>
</dbReference>
<evidence type="ECO:0000256" key="2">
    <source>
        <dbReference type="ARBA" id="ARBA00022475"/>
    </source>
</evidence>
<keyword evidence="3" id="KW-0328">Glycosyltransferase</keyword>
<keyword evidence="5" id="KW-0472">Membrane</keyword>
<evidence type="ECO:0000256" key="3">
    <source>
        <dbReference type="ARBA" id="ARBA00022676"/>
    </source>
</evidence>
<dbReference type="KEGG" id="dcb:C3Y92_03585"/>
<reference evidence="7 8" key="1">
    <citation type="submission" date="2018-02" db="EMBL/GenBank/DDBJ databases">
        <title>Genome sequence of Desulfovibrio carbinolicus DSM 3852.</title>
        <authorList>
            <person name="Wilbanks E."/>
            <person name="Skennerton C.T."/>
            <person name="Orphan V.J."/>
        </authorList>
    </citation>
    <scope>NUCLEOTIDE SEQUENCE [LARGE SCALE GENOMIC DNA]</scope>
    <source>
        <strain evidence="7 8">DSM 3852</strain>
    </source>
</reference>
<protein>
    <submittedName>
        <fullName evidence="7">Glycosyl transferase</fullName>
    </submittedName>
</protein>
<dbReference type="GO" id="GO:0016757">
    <property type="term" value="F:glycosyltransferase activity"/>
    <property type="evidence" value="ECO:0007669"/>
    <property type="project" value="UniProtKB-KW"/>
</dbReference>
<organism evidence="7 8">
    <name type="scientific">Solidesulfovibrio carbinolicus</name>
    <dbReference type="NCBI Taxonomy" id="296842"/>
    <lineage>
        <taxon>Bacteria</taxon>
        <taxon>Pseudomonadati</taxon>
        <taxon>Thermodesulfobacteriota</taxon>
        <taxon>Desulfovibrionia</taxon>
        <taxon>Desulfovibrionales</taxon>
        <taxon>Desulfovibrionaceae</taxon>
        <taxon>Solidesulfovibrio</taxon>
    </lineage>
</organism>
<dbReference type="Gene3D" id="3.90.550.10">
    <property type="entry name" value="Spore Coat Polysaccharide Biosynthesis Protein SpsA, Chain A"/>
    <property type="match status" value="1"/>
</dbReference>
<dbReference type="PANTHER" id="PTHR43646">
    <property type="entry name" value="GLYCOSYLTRANSFERASE"/>
    <property type="match status" value="1"/>
</dbReference>
<dbReference type="SUPFAM" id="SSF53448">
    <property type="entry name" value="Nucleotide-diphospho-sugar transferases"/>
    <property type="match status" value="1"/>
</dbReference>
<keyword evidence="2" id="KW-1003">Cell membrane</keyword>
<dbReference type="GO" id="GO:0005886">
    <property type="term" value="C:plasma membrane"/>
    <property type="evidence" value="ECO:0007669"/>
    <property type="project" value="UniProtKB-SubCell"/>
</dbReference>
<proteinExistence type="predicted"/>
<dbReference type="EMBL" id="CP026538">
    <property type="protein sequence ID" value="QAZ66372.1"/>
    <property type="molecule type" value="Genomic_DNA"/>
</dbReference>
<sequence length="311" mass="34491">MIRVSVVVTTRNEAANIGNCLASVAGQDFPREALEIIVVDNASTDSTKAIARRFTDRVFDKGPERSAQRNYGMLDLAAGEYVMFLDADMILSRTVVRRCVELLDGCPHVALHVPEIVLGTGFFPSVRRFERSFYDGTVIDGARFMRREAFAAVGGFDTSLTGPEDWDLDKKLKGIGTIGLLSRYDFDAVDAYVSGLPAAGIPDALVGFEAKSGQDVPLLFHNEAAFHLGRYLKKKTYYTGSAEAYIAKWTRQDPDIARQYGAFYRFVGVFVEQGRYRRLLAHPVKAGGMYFLRFLVGALFLARRSRQAPSA</sequence>
<evidence type="ECO:0000256" key="4">
    <source>
        <dbReference type="ARBA" id="ARBA00022679"/>
    </source>
</evidence>
<evidence type="ECO:0000256" key="5">
    <source>
        <dbReference type="ARBA" id="ARBA00023136"/>
    </source>
</evidence>
<keyword evidence="8" id="KW-1185">Reference proteome</keyword>
<evidence type="ECO:0000256" key="1">
    <source>
        <dbReference type="ARBA" id="ARBA00004236"/>
    </source>
</evidence>
<name>A0A4V0YQI0_9BACT</name>
<keyword evidence="4 7" id="KW-0808">Transferase</keyword>
<feature type="domain" description="Glycosyltransferase 2-like" evidence="6">
    <location>
        <begin position="5"/>
        <end position="129"/>
    </location>
</feature>
<gene>
    <name evidence="7" type="ORF">C3Y92_03585</name>
</gene>
<accession>A0A4V0YQI0</accession>
<evidence type="ECO:0000313" key="7">
    <source>
        <dbReference type="EMBL" id="QAZ66372.1"/>
    </source>
</evidence>
<dbReference type="InterPro" id="IPR029044">
    <property type="entry name" value="Nucleotide-diphossugar_trans"/>
</dbReference>
<evidence type="ECO:0000259" key="6">
    <source>
        <dbReference type="Pfam" id="PF00535"/>
    </source>
</evidence>
<dbReference type="Proteomes" id="UP000293296">
    <property type="component" value="Chromosome"/>
</dbReference>